<dbReference type="Proteomes" id="UP000702209">
    <property type="component" value="Unassembled WGS sequence"/>
</dbReference>
<comment type="caution">
    <text evidence="1">The sequence shown here is derived from an EMBL/GenBank/DDBJ whole genome shotgun (WGS) entry which is preliminary data.</text>
</comment>
<protein>
    <submittedName>
        <fullName evidence="1">Uncharacterized protein</fullName>
    </submittedName>
</protein>
<evidence type="ECO:0000313" key="1">
    <source>
        <dbReference type="EMBL" id="MBF6302548.1"/>
    </source>
</evidence>
<keyword evidence="2" id="KW-1185">Reference proteome</keyword>
<evidence type="ECO:0000313" key="2">
    <source>
        <dbReference type="Proteomes" id="UP000702209"/>
    </source>
</evidence>
<sequence>MSDELPRRVARVDFGKGPRDPAVTYTAPADVIARFVVALKAWNPEYTVEVEPVDDPEGNVPPLPYWQLWAWD</sequence>
<dbReference type="EMBL" id="JADLQX010000046">
    <property type="protein sequence ID" value="MBF6302548.1"/>
    <property type="molecule type" value="Genomic_DNA"/>
</dbReference>
<dbReference type="RefSeq" id="WP_195133732.1">
    <property type="nucleotide sequence ID" value="NZ_JADLQX010000046.1"/>
</dbReference>
<reference evidence="1 2" key="1">
    <citation type="submission" date="2020-10" db="EMBL/GenBank/DDBJ databases">
        <title>Identification of Nocardia species via Next-generation sequencing and recognition of intraspecies genetic diversity.</title>
        <authorList>
            <person name="Li P."/>
            <person name="Li P."/>
            <person name="Lu B."/>
        </authorList>
    </citation>
    <scope>NUCLEOTIDE SEQUENCE [LARGE SCALE GENOMIC DNA]</scope>
    <source>
        <strain evidence="1 2">BJ06-0157</strain>
    </source>
</reference>
<proteinExistence type="predicted"/>
<name>A0ABS0D603_9NOCA</name>
<accession>A0ABS0D603</accession>
<organism evidence="1 2">
    <name type="scientific">Nocardia amamiensis</name>
    <dbReference type="NCBI Taxonomy" id="404578"/>
    <lineage>
        <taxon>Bacteria</taxon>
        <taxon>Bacillati</taxon>
        <taxon>Actinomycetota</taxon>
        <taxon>Actinomycetes</taxon>
        <taxon>Mycobacteriales</taxon>
        <taxon>Nocardiaceae</taxon>
        <taxon>Nocardia</taxon>
    </lineage>
</organism>
<gene>
    <name evidence="1" type="ORF">IU459_34155</name>
</gene>